<comment type="caution">
    <text evidence="2">The sequence shown here is derived from an EMBL/GenBank/DDBJ whole genome shotgun (WGS) entry which is preliminary data.</text>
</comment>
<name>A0ABQ0KJH3_MYCNV</name>
<dbReference type="Proteomes" id="UP000069773">
    <property type="component" value="Unassembled WGS sequence"/>
</dbReference>
<evidence type="ECO:0000313" key="2">
    <source>
        <dbReference type="EMBL" id="GAT09507.1"/>
    </source>
</evidence>
<keyword evidence="3" id="KW-1185">Reference proteome</keyword>
<dbReference type="EMBL" id="BCTA01000036">
    <property type="protein sequence ID" value="GAT09507.1"/>
    <property type="molecule type" value="Genomic_DNA"/>
</dbReference>
<evidence type="ECO:0000313" key="3">
    <source>
        <dbReference type="Proteomes" id="UP000069773"/>
    </source>
</evidence>
<feature type="signal peptide" evidence="1">
    <location>
        <begin position="1"/>
        <end position="31"/>
    </location>
</feature>
<sequence>MHFENMVRRGATLTAVLALTLAAGAVARAQAPTGADAIDHYPVAEGFYRPGPPPNYHVFFTTPDGLSCGIGPNGGPIGCDGVPLEAPPGTNQTFLTSGGPAEYRHSPAPTFTREGVDVLPAGYRLENWGASCGVGHQGTVTCTTYGGHGFTISSVYGVLW</sequence>
<evidence type="ECO:0008006" key="4">
    <source>
        <dbReference type="Google" id="ProtNLM"/>
    </source>
</evidence>
<protein>
    <recommendedName>
        <fullName evidence="4">Secreted protein</fullName>
    </recommendedName>
</protein>
<proteinExistence type="predicted"/>
<organism evidence="2 3">
    <name type="scientific">Mycolicibacterium novocastrense</name>
    <name type="common">Mycobacterium novocastrense</name>
    <dbReference type="NCBI Taxonomy" id="59813"/>
    <lineage>
        <taxon>Bacteria</taxon>
        <taxon>Bacillati</taxon>
        <taxon>Actinomycetota</taxon>
        <taxon>Actinomycetes</taxon>
        <taxon>Mycobacteriales</taxon>
        <taxon>Mycobacteriaceae</taxon>
        <taxon>Mycolicibacterium</taxon>
    </lineage>
</organism>
<keyword evidence="1" id="KW-0732">Signal</keyword>
<reference evidence="2 3" key="1">
    <citation type="journal article" date="2016" name="Genome Announc.">
        <title>Draft Genome Sequences of Five Rapidly Growing Mycobacterium Species, M. thermoresistibile, M. fortuitum subsp. acetamidolyticum, M. canariasense, M. brisbanense, and M. novocastrense.</title>
        <authorList>
            <person name="Katahira K."/>
            <person name="Ogura Y."/>
            <person name="Gotoh Y."/>
            <person name="Hayashi T."/>
        </authorList>
    </citation>
    <scope>NUCLEOTIDE SEQUENCE [LARGE SCALE GENOMIC DNA]</scope>
    <source>
        <strain evidence="2 3">JCM18114</strain>
    </source>
</reference>
<accession>A0ABQ0KJH3</accession>
<evidence type="ECO:0000256" key="1">
    <source>
        <dbReference type="SAM" id="SignalP"/>
    </source>
</evidence>
<gene>
    <name evidence="2" type="ORF">RMCN_2640</name>
</gene>
<feature type="chain" id="PRO_5045353628" description="Secreted protein" evidence="1">
    <location>
        <begin position="32"/>
        <end position="160"/>
    </location>
</feature>